<evidence type="ECO:0000313" key="7">
    <source>
        <dbReference type="Proteomes" id="UP000019384"/>
    </source>
</evidence>
<evidence type="ECO:0000313" key="6">
    <source>
        <dbReference type="EMBL" id="CDK28341.1"/>
    </source>
</evidence>
<dbReference type="STRING" id="1382522.W6MNY7"/>
<dbReference type="GO" id="GO:0003735">
    <property type="term" value="F:structural constituent of ribosome"/>
    <property type="evidence" value="ECO:0007669"/>
    <property type="project" value="EnsemblFungi"/>
</dbReference>
<dbReference type="FunFam" id="2.30.170.40:FF:000003">
    <property type="entry name" value="54S ribosomal protein L24"/>
    <property type="match status" value="1"/>
</dbReference>
<reference evidence="6" key="2">
    <citation type="submission" date="2014-02" db="EMBL/GenBank/DDBJ databases">
        <title>Complete DNA sequence of /Kuraishia capsulata/ illustrates novel genomic features among budding yeasts (/Saccharomycotina/).</title>
        <authorList>
            <person name="Morales L."/>
            <person name="Noel B."/>
            <person name="Porcel B."/>
            <person name="Marcet-Houben M."/>
            <person name="Hullo M-F."/>
            <person name="Sacerdot C."/>
            <person name="Tekaia F."/>
            <person name="Leh-Louis V."/>
            <person name="Despons L."/>
            <person name="Khanna V."/>
            <person name="Aury J-M."/>
            <person name="Barbe V."/>
            <person name="Couloux A."/>
            <person name="Labadie K."/>
            <person name="Pelletier E."/>
            <person name="Souciet J-L."/>
            <person name="Boekhout T."/>
            <person name="Gabaldon T."/>
            <person name="Wincker P."/>
            <person name="Dujon B."/>
        </authorList>
    </citation>
    <scope>NUCLEOTIDE SEQUENCE</scope>
    <source>
        <strain evidence="6">CBS 1993</strain>
    </source>
</reference>
<accession>W6MNY7</accession>
<dbReference type="AlphaFoldDB" id="W6MNY7"/>
<dbReference type="GeneID" id="34521719"/>
<reference evidence="6" key="1">
    <citation type="submission" date="2013-12" db="EMBL/GenBank/DDBJ databases">
        <authorList>
            <person name="Genoscope - CEA"/>
        </authorList>
    </citation>
    <scope>NUCLEOTIDE SEQUENCE</scope>
    <source>
        <strain evidence="6">CBS 1993</strain>
    </source>
</reference>
<comment type="similarity">
    <text evidence="1">Belongs to the bacterial ribosomal protein bL28 family.</text>
</comment>
<dbReference type="Pfam" id="PF00830">
    <property type="entry name" value="Ribosomal_L28"/>
    <property type="match status" value="1"/>
</dbReference>
<dbReference type="HOGENOM" id="CLU_090033_0_0_1"/>
<evidence type="ECO:0000256" key="3">
    <source>
        <dbReference type="ARBA" id="ARBA00023274"/>
    </source>
</evidence>
<dbReference type="GO" id="GO:0005762">
    <property type="term" value="C:mitochondrial large ribosomal subunit"/>
    <property type="evidence" value="ECO:0007669"/>
    <property type="project" value="EnsemblFungi"/>
</dbReference>
<evidence type="ECO:0000256" key="4">
    <source>
        <dbReference type="ARBA" id="ARBA00035269"/>
    </source>
</evidence>
<dbReference type="PANTHER" id="PTHR13528:SF2">
    <property type="entry name" value="LARGE RIBOSOMAL SUBUNIT PROTEIN BL28M"/>
    <property type="match status" value="1"/>
</dbReference>
<dbReference type="Proteomes" id="UP000019384">
    <property type="component" value="Unassembled WGS sequence"/>
</dbReference>
<comment type="function">
    <text evidence="5">Component of the mitochondrial ribosome (mitoribosome), a dedicated translation machinery responsible for the synthesis of mitochondrial genome-encoded proteins, including at least some of the essential transmembrane subunits of the mitochondrial respiratory chain. The mitoribosomes are attached to the mitochondrial inner membrane and translation products are cotranslationally integrated into the membrane.</text>
</comment>
<dbReference type="OrthoDB" id="361870at2759"/>
<dbReference type="SUPFAM" id="SSF143800">
    <property type="entry name" value="L28p-like"/>
    <property type="match status" value="1"/>
</dbReference>
<dbReference type="Gene3D" id="2.30.170.40">
    <property type="entry name" value="Ribosomal protein L28/L24"/>
    <property type="match status" value="1"/>
</dbReference>
<proteinExistence type="inferred from homology"/>
<organism evidence="6 7">
    <name type="scientific">Kuraishia capsulata CBS 1993</name>
    <dbReference type="NCBI Taxonomy" id="1382522"/>
    <lineage>
        <taxon>Eukaryota</taxon>
        <taxon>Fungi</taxon>
        <taxon>Dikarya</taxon>
        <taxon>Ascomycota</taxon>
        <taxon>Saccharomycotina</taxon>
        <taxon>Pichiomycetes</taxon>
        <taxon>Pichiales</taxon>
        <taxon>Pichiaceae</taxon>
        <taxon>Kuraishia</taxon>
    </lineage>
</organism>
<dbReference type="PANTHER" id="PTHR13528">
    <property type="entry name" value="39S RIBOSOMAL PROTEIN L28, MITOCHONDRIAL"/>
    <property type="match status" value="1"/>
</dbReference>
<dbReference type="InterPro" id="IPR037147">
    <property type="entry name" value="Ribosomal_bL28_sf"/>
</dbReference>
<evidence type="ECO:0000256" key="2">
    <source>
        <dbReference type="ARBA" id="ARBA00022980"/>
    </source>
</evidence>
<dbReference type="InterPro" id="IPR034704">
    <property type="entry name" value="Ribosomal_bL28/bL31-like_sf"/>
</dbReference>
<keyword evidence="7" id="KW-1185">Reference proteome</keyword>
<sequence>MLESPIILRRLFSSSSSSAARSYKAVVTRRVAKRPEYKEGDVKPHTVFVPKELPKYPDYKYGEYTTFKKANKALLGGQVINFGKQYSEFGNKSSRTWRVNIQKKKLWSESLEKLIPLTVSTRVLSTITKEGGLDNYLLKDKSARVKELGPLGWRLKFDILSRQATIMRKEAKEAKIEQLSKDEEERVYFKVLIGGEPAKLKVGKRKLLKELFPLAKKNSTNLSFAKFGHTVKNTSVQDVVNRLQEYGYDFSKVRV</sequence>
<name>W6MNY7_9ASCO</name>
<gene>
    <name evidence="6" type="ORF">KUCA_T00004323001</name>
</gene>
<evidence type="ECO:0000256" key="5">
    <source>
        <dbReference type="ARBA" id="ARBA00037226"/>
    </source>
</evidence>
<dbReference type="EMBL" id="HG793129">
    <property type="protein sequence ID" value="CDK28341.1"/>
    <property type="molecule type" value="Genomic_DNA"/>
</dbReference>
<dbReference type="RefSeq" id="XP_022460331.1">
    <property type="nucleotide sequence ID" value="XM_022601046.1"/>
</dbReference>
<keyword evidence="3" id="KW-0687">Ribonucleoprotein</keyword>
<keyword evidence="2" id="KW-0689">Ribosomal protein</keyword>
<dbReference type="InterPro" id="IPR026569">
    <property type="entry name" value="Ribosomal_bL28"/>
</dbReference>
<protein>
    <recommendedName>
        <fullName evidence="4">Large ribosomal subunit protein bL28m</fullName>
    </recommendedName>
</protein>
<evidence type="ECO:0000256" key="1">
    <source>
        <dbReference type="ARBA" id="ARBA00008760"/>
    </source>
</evidence>